<dbReference type="Gene3D" id="1.10.10.10">
    <property type="entry name" value="Winged helix-like DNA-binding domain superfamily/Winged helix DNA-binding domain"/>
    <property type="match status" value="1"/>
</dbReference>
<keyword evidence="1" id="KW-0547">Nucleotide-binding</keyword>
<dbReference type="CDD" id="cd06170">
    <property type="entry name" value="LuxR_C_like"/>
    <property type="match status" value="1"/>
</dbReference>
<proteinExistence type="predicted"/>
<dbReference type="SUPFAM" id="SSF48452">
    <property type="entry name" value="TPR-like"/>
    <property type="match status" value="1"/>
</dbReference>
<comment type="caution">
    <text evidence="5">The sequence shown here is derived from an EMBL/GenBank/DDBJ whole genome shotgun (WGS) entry which is preliminary data.</text>
</comment>
<sequence>MNIVERAAELESLDSALNDCAAGHGGVVLVEGPVGCGKSELVSEAIDRATGRGWVVLRATGAAEEHALPLGVLGQLAASGPPGLLAAAVSRVPGALRESTQSFGAAVRRLGASGPVLICVDDWQHADDVSRTQLLHLARGSRRAGILVVLARALPATVPDPLLETELLRLSGSFRLRAAPLSPAGVDTLLDEAGITEGPSRRLAHRLTGGNPLLLRAVLADFAAGGGALEPRSDGAYAQALVTCVARVGAAAGAVARAAGALDGHASAGTVAALLDRPAAAVAPVLHALAEGGLLDGTASTARFRHAAARAAVLDALPAAERAALHQGAAAVLRREGAPATAVAERLLAAGGVPDPWAVPVLQSAAAYLLAAGEPRTALDCLRLAGDSFTDPRRRAGNTLRTAEAAARIDPEDAELRLAALLAEARTGHLTATDLNTLAGLLAVHGRLDEAREARDLAAAAGADAEVAGADAVPEAGANPGRVAIPAQLPPPWYGRSAQSGAARAGSGALGGATAGRAGDRGVGGAGAGFDTSRVLAAAGSAGGRATTAIGGGPAETGGLTDGCRPGRRDAAVWAGPWWLEERAGGAVAGAEAQLRSALGGCPAIEPVLHALRTLLYLGGPARALPWCAEFAERTRECAAPGWSAMVRTVHAEALFRQGDLPGAEAAARTALELVPRSAGSTVVTGTAGILAQVLLARGRADVAAAELARPVAESGHATVPGLAYLRARGRFHLAAGRCHAALADFLEIGRRMRGWGLDRPVVLPWRTDAAEALLGLGEARQADRFVTQQLALPDAADAWVQGVSLRQRAALQEPRRRKTLLDRSTQALRRSGDRYELARTLAEFGRTLLECGETARATMVNRTAWHLADECGAYPLRDTVESAGPVPAPPAAPVALPARSASCARLAELTDSERRVAALAVHGDTNREIAGKLFITVSTVEQHLTRAYRKLGVTSRRQLPVELQLMLSEA</sequence>
<dbReference type="SMART" id="SM00421">
    <property type="entry name" value="HTH_LUXR"/>
    <property type="match status" value="1"/>
</dbReference>
<dbReference type="InterPro" id="IPR011990">
    <property type="entry name" value="TPR-like_helical_dom_sf"/>
</dbReference>
<evidence type="ECO:0000259" key="4">
    <source>
        <dbReference type="PROSITE" id="PS50043"/>
    </source>
</evidence>
<evidence type="ECO:0000256" key="3">
    <source>
        <dbReference type="SAM" id="MobiDB-lite"/>
    </source>
</evidence>
<dbReference type="InterPro" id="IPR000792">
    <property type="entry name" value="Tscrpt_reg_LuxR_C"/>
</dbReference>
<dbReference type="PANTHER" id="PTHR16305:SF35">
    <property type="entry name" value="TRANSCRIPTIONAL ACTIVATOR DOMAIN"/>
    <property type="match status" value="1"/>
</dbReference>
<accession>A0ABP5ZAD5</accession>
<keyword evidence="2" id="KW-0067">ATP-binding</keyword>
<dbReference type="InterPro" id="IPR016032">
    <property type="entry name" value="Sig_transdc_resp-reg_C-effctor"/>
</dbReference>
<keyword evidence="6" id="KW-1185">Reference proteome</keyword>
<dbReference type="InterPro" id="IPR027417">
    <property type="entry name" value="P-loop_NTPase"/>
</dbReference>
<dbReference type="Gene3D" id="1.25.40.10">
    <property type="entry name" value="Tetratricopeptide repeat domain"/>
    <property type="match status" value="1"/>
</dbReference>
<dbReference type="PROSITE" id="PS50043">
    <property type="entry name" value="HTH_LUXR_2"/>
    <property type="match status" value="1"/>
</dbReference>
<dbReference type="PRINTS" id="PR00038">
    <property type="entry name" value="HTHLUXR"/>
</dbReference>
<dbReference type="Pfam" id="PF00196">
    <property type="entry name" value="GerE"/>
    <property type="match status" value="1"/>
</dbReference>
<feature type="region of interest" description="Disordered" evidence="3">
    <location>
        <begin position="545"/>
        <end position="566"/>
    </location>
</feature>
<dbReference type="Pfam" id="PF13191">
    <property type="entry name" value="AAA_16"/>
    <property type="match status" value="1"/>
</dbReference>
<evidence type="ECO:0000313" key="5">
    <source>
        <dbReference type="EMBL" id="GAA2492826.1"/>
    </source>
</evidence>
<dbReference type="PANTHER" id="PTHR16305">
    <property type="entry name" value="TESTICULAR SOLUBLE ADENYLYL CYCLASE"/>
    <property type="match status" value="1"/>
</dbReference>
<organism evidence="5 6">
    <name type="scientific">Streptomyces graminearus</name>
    <dbReference type="NCBI Taxonomy" id="284030"/>
    <lineage>
        <taxon>Bacteria</taxon>
        <taxon>Bacillati</taxon>
        <taxon>Actinomycetota</taxon>
        <taxon>Actinomycetes</taxon>
        <taxon>Kitasatosporales</taxon>
        <taxon>Streptomycetaceae</taxon>
        <taxon>Streptomyces</taxon>
    </lineage>
</organism>
<name>A0ABP5ZAD5_9ACTN</name>
<protein>
    <recommendedName>
        <fullName evidence="4">HTH luxR-type domain-containing protein</fullName>
    </recommendedName>
</protein>
<dbReference type="Proteomes" id="UP001501721">
    <property type="component" value="Unassembled WGS sequence"/>
</dbReference>
<dbReference type="EMBL" id="BAAATL010000021">
    <property type="protein sequence ID" value="GAA2492826.1"/>
    <property type="molecule type" value="Genomic_DNA"/>
</dbReference>
<evidence type="ECO:0000313" key="6">
    <source>
        <dbReference type="Proteomes" id="UP001501721"/>
    </source>
</evidence>
<reference evidence="6" key="1">
    <citation type="journal article" date="2019" name="Int. J. Syst. Evol. Microbiol.">
        <title>The Global Catalogue of Microorganisms (GCM) 10K type strain sequencing project: providing services to taxonomists for standard genome sequencing and annotation.</title>
        <authorList>
            <consortium name="The Broad Institute Genomics Platform"/>
            <consortium name="The Broad Institute Genome Sequencing Center for Infectious Disease"/>
            <person name="Wu L."/>
            <person name="Ma J."/>
        </authorList>
    </citation>
    <scope>NUCLEOTIDE SEQUENCE [LARGE SCALE GENOMIC DNA]</scope>
    <source>
        <strain evidence="6">JCM 6923</strain>
    </source>
</reference>
<dbReference type="InterPro" id="IPR041664">
    <property type="entry name" value="AAA_16"/>
</dbReference>
<dbReference type="InterPro" id="IPR036388">
    <property type="entry name" value="WH-like_DNA-bd_sf"/>
</dbReference>
<evidence type="ECO:0000256" key="2">
    <source>
        <dbReference type="ARBA" id="ARBA00022840"/>
    </source>
</evidence>
<gene>
    <name evidence="5" type="ORF">GCM10010422_44760</name>
</gene>
<dbReference type="SUPFAM" id="SSF46894">
    <property type="entry name" value="C-terminal effector domain of the bipartite response regulators"/>
    <property type="match status" value="1"/>
</dbReference>
<dbReference type="SUPFAM" id="SSF52540">
    <property type="entry name" value="P-loop containing nucleoside triphosphate hydrolases"/>
    <property type="match status" value="1"/>
</dbReference>
<evidence type="ECO:0000256" key="1">
    <source>
        <dbReference type="ARBA" id="ARBA00022741"/>
    </source>
</evidence>
<feature type="domain" description="HTH luxR-type" evidence="4">
    <location>
        <begin position="903"/>
        <end position="968"/>
    </location>
</feature>
<dbReference type="PROSITE" id="PS00622">
    <property type="entry name" value="HTH_LUXR_1"/>
    <property type="match status" value="1"/>
</dbReference>